<dbReference type="Proteomes" id="UP000609849">
    <property type="component" value="Unassembled WGS sequence"/>
</dbReference>
<comment type="caution">
    <text evidence="1">The sequence shown here is derived from an EMBL/GenBank/DDBJ whole genome shotgun (WGS) entry which is preliminary data.</text>
</comment>
<protein>
    <recommendedName>
        <fullName evidence="3">Phosphoribosyl-ATP pyrophosphohydrolase</fullName>
    </recommendedName>
</protein>
<accession>A0ABR7JKR1</accession>
<gene>
    <name evidence="1" type="ORF">H8923_01980</name>
</gene>
<dbReference type="RefSeq" id="WP_153925330.1">
    <property type="nucleotide sequence ID" value="NZ_JACRWE010000001.1"/>
</dbReference>
<evidence type="ECO:0000313" key="2">
    <source>
        <dbReference type="Proteomes" id="UP000609849"/>
    </source>
</evidence>
<name>A0ABR7JKR1_9FIRM</name>
<sequence>MKSCNKLVRNNIPNILEELGKKFDIELLDSDKGLEFLYLNLISTIYDSFENKSLDHISEAIELLTTIAKEYGYTEQEIIDQRNKTNGDKGDFSKKILLKNIY</sequence>
<evidence type="ECO:0008006" key="3">
    <source>
        <dbReference type="Google" id="ProtNLM"/>
    </source>
</evidence>
<proteinExistence type="predicted"/>
<dbReference type="EMBL" id="JACRWE010000001">
    <property type="protein sequence ID" value="MBC5995518.1"/>
    <property type="molecule type" value="Genomic_DNA"/>
</dbReference>
<evidence type="ECO:0000313" key="1">
    <source>
        <dbReference type="EMBL" id="MBC5995518.1"/>
    </source>
</evidence>
<reference evidence="1 2" key="1">
    <citation type="submission" date="2020-08" db="EMBL/GenBank/DDBJ databases">
        <authorList>
            <person name="Liu C."/>
            <person name="Sun Q."/>
        </authorList>
    </citation>
    <scope>NUCLEOTIDE SEQUENCE [LARGE SCALE GENOMIC DNA]</scope>
    <source>
        <strain evidence="1 2">NSJ-18</strain>
    </source>
</reference>
<keyword evidence="2" id="KW-1185">Reference proteome</keyword>
<organism evidence="1 2">
    <name type="scientific">Romboutsia faecis</name>
    <dbReference type="NCBI Taxonomy" id="2764597"/>
    <lineage>
        <taxon>Bacteria</taxon>
        <taxon>Bacillati</taxon>
        <taxon>Bacillota</taxon>
        <taxon>Clostridia</taxon>
        <taxon>Peptostreptococcales</taxon>
        <taxon>Peptostreptococcaceae</taxon>
        <taxon>Romboutsia</taxon>
    </lineage>
</organism>